<dbReference type="Proteomes" id="UP000605848">
    <property type="component" value="Unassembled WGS sequence"/>
</dbReference>
<evidence type="ECO:0000313" key="2">
    <source>
        <dbReference type="EMBL" id="MBL0403719.1"/>
    </source>
</evidence>
<keyword evidence="3" id="KW-1185">Reference proteome</keyword>
<feature type="domain" description="DUF6894" evidence="1">
    <location>
        <begin position="13"/>
        <end position="79"/>
    </location>
</feature>
<comment type="caution">
    <text evidence="2">The sequence shown here is derived from an EMBL/GenBank/DDBJ whole genome shotgun (WGS) entry which is preliminary data.</text>
</comment>
<dbReference type="RefSeq" id="WP_202057384.1">
    <property type="nucleotide sequence ID" value="NZ_JAEQMY010000007.1"/>
</dbReference>
<dbReference type="InterPro" id="IPR054189">
    <property type="entry name" value="DUF6894"/>
</dbReference>
<evidence type="ECO:0000313" key="3">
    <source>
        <dbReference type="Proteomes" id="UP000605848"/>
    </source>
</evidence>
<gene>
    <name evidence="2" type="ORF">JKG68_07065</name>
</gene>
<dbReference type="AlphaFoldDB" id="A0A936ZFD2"/>
<sequence>MTVSEQLASDRMFFNLVSDAETIPDEQGVDLPPKGDVLGLIARIFEDFHQNGMLASAEWRGWYVVITDGSGQTLLSVALGTPALECSRSPLN</sequence>
<dbReference type="Pfam" id="PF21834">
    <property type="entry name" value="DUF6894"/>
    <property type="match status" value="1"/>
</dbReference>
<proteinExistence type="predicted"/>
<protein>
    <recommendedName>
        <fullName evidence="1">DUF6894 domain-containing protein</fullName>
    </recommendedName>
</protein>
<organism evidence="2 3">
    <name type="scientific">Microvirga aerilata</name>
    <dbReference type="NCBI Taxonomy" id="670292"/>
    <lineage>
        <taxon>Bacteria</taxon>
        <taxon>Pseudomonadati</taxon>
        <taxon>Pseudomonadota</taxon>
        <taxon>Alphaproteobacteria</taxon>
        <taxon>Hyphomicrobiales</taxon>
        <taxon>Methylobacteriaceae</taxon>
        <taxon>Microvirga</taxon>
    </lineage>
</organism>
<dbReference type="EMBL" id="JAEQMY010000007">
    <property type="protein sequence ID" value="MBL0403719.1"/>
    <property type="molecule type" value="Genomic_DNA"/>
</dbReference>
<accession>A0A936ZFD2</accession>
<evidence type="ECO:0000259" key="1">
    <source>
        <dbReference type="Pfam" id="PF21834"/>
    </source>
</evidence>
<name>A0A936ZFD2_9HYPH</name>
<reference evidence="2" key="1">
    <citation type="submission" date="2021-01" db="EMBL/GenBank/DDBJ databases">
        <title>Microvirga sp.</title>
        <authorList>
            <person name="Kim M.K."/>
        </authorList>
    </citation>
    <scope>NUCLEOTIDE SEQUENCE</scope>
    <source>
        <strain evidence="2">5420S-16</strain>
    </source>
</reference>